<protein>
    <submittedName>
        <fullName evidence="1">Adenylyl-sulfate reductase (Thioredoxin) protein</fullName>
        <ecNumber evidence="1">1.8.4.10</ecNumber>
    </submittedName>
</protein>
<proteinExistence type="predicted"/>
<organism evidence="1 2">
    <name type="scientific">Dioscorea alata</name>
    <name type="common">Purple yam</name>
    <dbReference type="NCBI Taxonomy" id="55571"/>
    <lineage>
        <taxon>Eukaryota</taxon>
        <taxon>Viridiplantae</taxon>
        <taxon>Streptophyta</taxon>
        <taxon>Embryophyta</taxon>
        <taxon>Tracheophyta</taxon>
        <taxon>Spermatophyta</taxon>
        <taxon>Magnoliopsida</taxon>
        <taxon>Liliopsida</taxon>
        <taxon>Dioscoreales</taxon>
        <taxon>Dioscoreaceae</taxon>
        <taxon>Dioscorea</taxon>
    </lineage>
</organism>
<dbReference type="EMBL" id="CM037018">
    <property type="protein sequence ID" value="KAH7675570.1"/>
    <property type="molecule type" value="Genomic_DNA"/>
</dbReference>
<reference evidence="2" key="1">
    <citation type="journal article" date="2022" name="Nat. Commun.">
        <title>Chromosome evolution and the genetic basis of agronomically important traits in greater yam.</title>
        <authorList>
            <person name="Bredeson J.V."/>
            <person name="Lyons J.B."/>
            <person name="Oniyinde I.O."/>
            <person name="Okereke N.R."/>
            <person name="Kolade O."/>
            <person name="Nnabue I."/>
            <person name="Nwadili C.O."/>
            <person name="Hribova E."/>
            <person name="Parker M."/>
            <person name="Nwogha J."/>
            <person name="Shu S."/>
            <person name="Carlson J."/>
            <person name="Kariba R."/>
            <person name="Muthemba S."/>
            <person name="Knop K."/>
            <person name="Barton G.J."/>
            <person name="Sherwood A.V."/>
            <person name="Lopez-Montes A."/>
            <person name="Asiedu R."/>
            <person name="Jamnadass R."/>
            <person name="Muchugi A."/>
            <person name="Goodstein D."/>
            <person name="Egesi C.N."/>
            <person name="Featherston J."/>
            <person name="Asfaw A."/>
            <person name="Simpson G.G."/>
            <person name="Dolezel J."/>
            <person name="Hendre P.S."/>
            <person name="Van Deynze A."/>
            <person name="Kumar P.L."/>
            <person name="Obidiegwu J.E."/>
            <person name="Bhattacharjee R."/>
            <person name="Rokhsar D.S."/>
        </authorList>
    </citation>
    <scope>NUCLEOTIDE SEQUENCE [LARGE SCALE GENOMIC DNA]</scope>
    <source>
        <strain evidence="2">cv. TDa95/00328</strain>
    </source>
</reference>
<gene>
    <name evidence="1" type="ORF">IHE45_08G143600</name>
</gene>
<keyword evidence="1" id="KW-0560">Oxidoreductase</keyword>
<comment type="caution">
    <text evidence="1">The sequence shown here is derived from an EMBL/GenBank/DDBJ whole genome shotgun (WGS) entry which is preliminary data.</text>
</comment>
<evidence type="ECO:0000313" key="2">
    <source>
        <dbReference type="Proteomes" id="UP000827976"/>
    </source>
</evidence>
<name>A0ACB7VMR8_DIOAL</name>
<evidence type="ECO:0000313" key="1">
    <source>
        <dbReference type="EMBL" id="KAH7675570.1"/>
    </source>
</evidence>
<dbReference type="EC" id="1.8.4.10" evidence="1"/>
<keyword evidence="2" id="KW-1185">Reference proteome</keyword>
<accession>A0ACB7VMR8</accession>
<sequence length="145" mass="17469">MSKGWWRWSVMRSLWWSWMGLRCWRSWLRLWSCSGTRSPCFQFSMCSGAEDVALIEYARLAGWPFRVFSLDTGRLNPETYRFFDRVDKHYDMHIEYMVPDALEVQKLVRSKGLLSLYGDGHQKYCRVREVRPFRRARKGLNAWIT</sequence>
<dbReference type="Proteomes" id="UP000827976">
    <property type="component" value="Chromosome 8"/>
</dbReference>